<evidence type="ECO:0000313" key="1">
    <source>
        <dbReference type="EMBL" id="AQS70878.1"/>
    </source>
</evidence>
<protein>
    <submittedName>
        <fullName evidence="1">Uncharacterized protein</fullName>
    </submittedName>
</protein>
<dbReference type="RefSeq" id="WP_055420655.1">
    <property type="nucleotide sequence ID" value="NZ_CP019724.1"/>
</dbReference>
<sequence length="122" mass="13589">MPDVKIDSKVLEDVKDALADHALDMFRQRKGRWMAVVELAHAERVEPGPDEDKFPSVKVRIVGIEVAPDDFSDERLRELQRGLYRLRTKGGTLDAELDPDVNRAQDVLKHGSGLLVGATSEA</sequence>
<accession>A0A1S6JGJ3</accession>
<evidence type="ECO:0000313" key="2">
    <source>
        <dbReference type="Proteomes" id="UP000189443"/>
    </source>
</evidence>
<dbReference type="OrthoDB" id="4269838at2"/>
<name>A0A1S6JGJ3_9ACTN</name>
<dbReference type="EMBL" id="CP019724">
    <property type="protein sequence ID" value="AQS70878.1"/>
    <property type="molecule type" value="Genomic_DNA"/>
</dbReference>
<dbReference type="KEGG" id="spac:B1H29_31860"/>
<gene>
    <name evidence="1" type="ORF">B1H29_31860</name>
</gene>
<reference evidence="1 2" key="1">
    <citation type="submission" date="2017-02" db="EMBL/GenBank/DDBJ databases">
        <title>Streptomyces pactum ACT12 Genome sequencing and assembly.</title>
        <authorList>
            <person name="Xue Q."/>
            <person name="Yan X."/>
            <person name="Jia L."/>
            <person name="Yan H."/>
        </authorList>
    </citation>
    <scope>NUCLEOTIDE SEQUENCE [LARGE SCALE GENOMIC DNA]</scope>
    <source>
        <strain evidence="1 2">ACT12</strain>
    </source>
</reference>
<dbReference type="Proteomes" id="UP000189443">
    <property type="component" value="Chromosome"/>
</dbReference>
<keyword evidence="2" id="KW-1185">Reference proteome</keyword>
<proteinExistence type="predicted"/>
<organism evidence="1 2">
    <name type="scientific">Streptomyces pactum</name>
    <dbReference type="NCBI Taxonomy" id="68249"/>
    <lineage>
        <taxon>Bacteria</taxon>
        <taxon>Bacillati</taxon>
        <taxon>Actinomycetota</taxon>
        <taxon>Actinomycetes</taxon>
        <taxon>Kitasatosporales</taxon>
        <taxon>Streptomycetaceae</taxon>
        <taxon>Streptomyces</taxon>
    </lineage>
</organism>
<dbReference type="AlphaFoldDB" id="A0A1S6JGJ3"/>